<sequence length="254" mass="29133">MVDHHKKETDTCTQAHIIDTYSSEVQTNTFGLMAFYYGYPYPPEYAPEPWRTTYIPRHYPEKHYPLEHFRHMVGHTLSNVADGFVHPFGTEQPIHTPRIDIRESKSKYYIDIELPGLEVKENLTIKWLNARTLLLETKMERPKIEEDEPTGEQTNGNAAAAEPSSEVITQSNKNRKDDSNIDENDHTKGKDTALTVHERHIGGLARAFSFPTEVSHEQLEANLHAGLLRMKVPKKEINEVMPEHKEVKVKHSGA</sequence>
<comment type="caution">
    <text evidence="1">The sequence shown here is derived from an EMBL/GenBank/DDBJ whole genome shotgun (WGS) entry which is preliminary data.</text>
</comment>
<evidence type="ECO:0000313" key="2">
    <source>
        <dbReference type="Proteomes" id="UP001172386"/>
    </source>
</evidence>
<dbReference type="EMBL" id="JAPDRQ010000097">
    <property type="protein sequence ID" value="KAJ9655418.1"/>
    <property type="molecule type" value="Genomic_DNA"/>
</dbReference>
<gene>
    <name evidence="1" type="ORF">H2198_005722</name>
</gene>
<name>A0ACC3A5E6_9EURO</name>
<organism evidence="1 2">
    <name type="scientific">Neophaeococcomyces mojaviensis</name>
    <dbReference type="NCBI Taxonomy" id="3383035"/>
    <lineage>
        <taxon>Eukaryota</taxon>
        <taxon>Fungi</taxon>
        <taxon>Dikarya</taxon>
        <taxon>Ascomycota</taxon>
        <taxon>Pezizomycotina</taxon>
        <taxon>Eurotiomycetes</taxon>
        <taxon>Chaetothyriomycetidae</taxon>
        <taxon>Chaetothyriales</taxon>
        <taxon>Chaetothyriales incertae sedis</taxon>
        <taxon>Neophaeococcomyces</taxon>
    </lineage>
</organism>
<accession>A0ACC3A5E6</accession>
<evidence type="ECO:0000313" key="1">
    <source>
        <dbReference type="EMBL" id="KAJ9655418.1"/>
    </source>
</evidence>
<reference evidence="1" key="1">
    <citation type="submission" date="2022-10" db="EMBL/GenBank/DDBJ databases">
        <title>Culturing micro-colonial fungi from biological soil crusts in the Mojave desert and describing Neophaeococcomyces mojavensis, and introducing the new genera and species Taxawa tesnikishii.</title>
        <authorList>
            <person name="Kurbessoian T."/>
            <person name="Stajich J.E."/>
        </authorList>
    </citation>
    <scope>NUCLEOTIDE SEQUENCE</scope>
    <source>
        <strain evidence="1">JES_112</strain>
    </source>
</reference>
<keyword evidence="2" id="KW-1185">Reference proteome</keyword>
<protein>
    <submittedName>
        <fullName evidence="1">Uncharacterized protein</fullName>
    </submittedName>
</protein>
<dbReference type="Proteomes" id="UP001172386">
    <property type="component" value="Unassembled WGS sequence"/>
</dbReference>
<proteinExistence type="predicted"/>